<evidence type="ECO:0000313" key="2">
    <source>
        <dbReference type="Proteomes" id="UP000239415"/>
    </source>
</evidence>
<evidence type="ECO:0000313" key="1">
    <source>
        <dbReference type="EMBL" id="PRX25504.1"/>
    </source>
</evidence>
<organism evidence="1 2">
    <name type="scientific">Actinoplanes italicus</name>
    <dbReference type="NCBI Taxonomy" id="113567"/>
    <lineage>
        <taxon>Bacteria</taxon>
        <taxon>Bacillati</taxon>
        <taxon>Actinomycetota</taxon>
        <taxon>Actinomycetes</taxon>
        <taxon>Micromonosporales</taxon>
        <taxon>Micromonosporaceae</taxon>
        <taxon>Actinoplanes</taxon>
    </lineage>
</organism>
<comment type="caution">
    <text evidence="1">The sequence shown here is derived from an EMBL/GenBank/DDBJ whole genome shotgun (WGS) entry which is preliminary data.</text>
</comment>
<dbReference type="AlphaFoldDB" id="A0A2T0KP30"/>
<protein>
    <submittedName>
        <fullName evidence="1">Uncharacterized protein</fullName>
    </submittedName>
</protein>
<keyword evidence="2" id="KW-1185">Reference proteome</keyword>
<gene>
    <name evidence="1" type="ORF">CLV67_101221</name>
</gene>
<accession>A0A2T0KP30</accession>
<sequence length="32" mass="3803">MPAESIESTMTRSNEGRWMLIPSCEQETIYRR</sequence>
<dbReference type="EMBL" id="PVMZ01000001">
    <property type="protein sequence ID" value="PRX25504.1"/>
    <property type="molecule type" value="Genomic_DNA"/>
</dbReference>
<proteinExistence type="predicted"/>
<name>A0A2T0KP30_9ACTN</name>
<dbReference type="Proteomes" id="UP000239415">
    <property type="component" value="Unassembled WGS sequence"/>
</dbReference>
<reference evidence="1 2" key="1">
    <citation type="submission" date="2018-03" db="EMBL/GenBank/DDBJ databases">
        <title>Genomic Encyclopedia of Archaeal and Bacterial Type Strains, Phase II (KMG-II): from individual species to whole genera.</title>
        <authorList>
            <person name="Goeker M."/>
        </authorList>
    </citation>
    <scope>NUCLEOTIDE SEQUENCE [LARGE SCALE GENOMIC DNA]</scope>
    <source>
        <strain evidence="1 2">DSM 43146</strain>
    </source>
</reference>